<proteinExistence type="inferred from homology"/>
<feature type="transmembrane region" description="Helical" evidence="7">
    <location>
        <begin position="189"/>
        <end position="222"/>
    </location>
</feature>
<evidence type="ECO:0000256" key="5">
    <source>
        <dbReference type="ARBA" id="ARBA00022989"/>
    </source>
</evidence>
<dbReference type="PANTHER" id="PTHR30487:SF0">
    <property type="entry name" value="PREPILIN LEADER PEPTIDASE_N-METHYLTRANSFERASE-RELATED"/>
    <property type="match status" value="1"/>
</dbReference>
<evidence type="ECO:0008006" key="12">
    <source>
        <dbReference type="Google" id="ProtNLM"/>
    </source>
</evidence>
<evidence type="ECO:0000256" key="4">
    <source>
        <dbReference type="ARBA" id="ARBA00022692"/>
    </source>
</evidence>
<feature type="transmembrane region" description="Helical" evidence="7">
    <location>
        <begin position="234"/>
        <end position="253"/>
    </location>
</feature>
<protein>
    <recommendedName>
        <fullName evidence="12">Prepilin peptidase</fullName>
    </recommendedName>
</protein>
<dbReference type="AlphaFoldDB" id="A0A2H0RP91"/>
<feature type="domain" description="Prepilin type IV endopeptidase peptidase" evidence="8">
    <location>
        <begin position="114"/>
        <end position="218"/>
    </location>
</feature>
<dbReference type="GO" id="GO:0005886">
    <property type="term" value="C:plasma membrane"/>
    <property type="evidence" value="ECO:0007669"/>
    <property type="project" value="UniProtKB-SubCell"/>
</dbReference>
<dbReference type="InterPro" id="IPR050882">
    <property type="entry name" value="Prepilin_peptidase/N-MTase"/>
</dbReference>
<dbReference type="Proteomes" id="UP000230084">
    <property type="component" value="Unassembled WGS sequence"/>
</dbReference>
<dbReference type="GO" id="GO:0006465">
    <property type="term" value="P:signal peptide processing"/>
    <property type="evidence" value="ECO:0007669"/>
    <property type="project" value="TreeGrafter"/>
</dbReference>
<evidence type="ECO:0000313" key="11">
    <source>
        <dbReference type="Proteomes" id="UP000230084"/>
    </source>
</evidence>
<evidence type="ECO:0000313" key="10">
    <source>
        <dbReference type="EMBL" id="PIR47814.1"/>
    </source>
</evidence>
<comment type="subcellular location">
    <subcellularLocation>
        <location evidence="1">Cell membrane</location>
        <topology evidence="1">Multi-pass membrane protein</topology>
    </subcellularLocation>
</comment>
<feature type="transmembrane region" description="Helical" evidence="7">
    <location>
        <begin position="107"/>
        <end position="126"/>
    </location>
</feature>
<comment type="caution">
    <text evidence="10">The sequence shown here is derived from an EMBL/GenBank/DDBJ whole genome shotgun (WGS) entry which is preliminary data.</text>
</comment>
<evidence type="ECO:0000256" key="2">
    <source>
        <dbReference type="ARBA" id="ARBA00005801"/>
    </source>
</evidence>
<reference evidence="10 11" key="1">
    <citation type="submission" date="2017-09" db="EMBL/GenBank/DDBJ databases">
        <title>Depth-based differentiation of microbial function through sediment-hosted aquifers and enrichment of novel symbionts in the deep terrestrial subsurface.</title>
        <authorList>
            <person name="Probst A.J."/>
            <person name="Ladd B."/>
            <person name="Jarett J.K."/>
            <person name="Geller-Mcgrath D.E."/>
            <person name="Sieber C.M."/>
            <person name="Emerson J.B."/>
            <person name="Anantharaman K."/>
            <person name="Thomas B.C."/>
            <person name="Malmstrom R."/>
            <person name="Stieglmeier M."/>
            <person name="Klingl A."/>
            <person name="Woyke T."/>
            <person name="Ryan C.M."/>
            <person name="Banfield J.F."/>
        </authorList>
    </citation>
    <scope>NUCLEOTIDE SEQUENCE [LARGE SCALE GENOMIC DNA]</scope>
    <source>
        <strain evidence="10">CG10_big_fil_rev_8_21_14_0_10_50_16</strain>
    </source>
</reference>
<evidence type="ECO:0000256" key="3">
    <source>
        <dbReference type="ARBA" id="ARBA00022475"/>
    </source>
</evidence>
<evidence type="ECO:0000259" key="9">
    <source>
        <dbReference type="Pfam" id="PF06750"/>
    </source>
</evidence>
<evidence type="ECO:0000259" key="8">
    <source>
        <dbReference type="Pfam" id="PF01478"/>
    </source>
</evidence>
<keyword evidence="3" id="KW-1003">Cell membrane</keyword>
<dbReference type="Gene3D" id="1.20.120.1220">
    <property type="match status" value="1"/>
</dbReference>
<dbReference type="EMBL" id="PCYM01000001">
    <property type="protein sequence ID" value="PIR47814.1"/>
    <property type="molecule type" value="Genomic_DNA"/>
</dbReference>
<dbReference type="Pfam" id="PF06750">
    <property type="entry name" value="A24_N_bact"/>
    <property type="match status" value="1"/>
</dbReference>
<accession>A0A2H0RP91</accession>
<keyword evidence="4 7" id="KW-0812">Transmembrane</keyword>
<evidence type="ECO:0000256" key="6">
    <source>
        <dbReference type="ARBA" id="ARBA00023136"/>
    </source>
</evidence>
<evidence type="ECO:0000256" key="7">
    <source>
        <dbReference type="SAM" id="Phobius"/>
    </source>
</evidence>
<sequence length="257" mass="28967">MIVYIIALLVGILLAGLLSAFIFRAHSEWVWMRPKKACVVCEVPRTPGDLIPIVGDLRMQYRCRSCRAYVAWQYPLIEVSIVLLVLFHVWRYVTGTWTPDIATNITWVYAVRDIIFSLFLLIVFVYDFKYELILDRYTLPAMVFALIANISLGSSGYELCLAMLVLFLFFLIQYVFSKGRILGAGDVRMGLVIGAMLGFTHGIGAVLLAYILGAIVGIGLLLTRRHTFNDQVPFGTFLAIATFIMLVWGDLLLQLLV</sequence>
<feature type="transmembrane region" description="Helical" evidence="7">
    <location>
        <begin position="156"/>
        <end position="177"/>
    </location>
</feature>
<keyword evidence="5 7" id="KW-1133">Transmembrane helix</keyword>
<dbReference type="PANTHER" id="PTHR30487">
    <property type="entry name" value="TYPE 4 PREPILIN-LIKE PROTEINS LEADER PEPTIDE-PROCESSING ENZYME"/>
    <property type="match status" value="1"/>
</dbReference>
<keyword evidence="6 7" id="KW-0472">Membrane</keyword>
<dbReference type="InterPro" id="IPR000045">
    <property type="entry name" value="Prepilin_IV_endopep_pep"/>
</dbReference>
<feature type="domain" description="Prepilin peptidase A24 N-terminal" evidence="9">
    <location>
        <begin position="9"/>
        <end position="92"/>
    </location>
</feature>
<gene>
    <name evidence="10" type="ORF">COV06_00205</name>
</gene>
<dbReference type="GO" id="GO:0004190">
    <property type="term" value="F:aspartic-type endopeptidase activity"/>
    <property type="evidence" value="ECO:0007669"/>
    <property type="project" value="InterPro"/>
</dbReference>
<feature type="transmembrane region" description="Helical" evidence="7">
    <location>
        <begin position="6"/>
        <end position="26"/>
    </location>
</feature>
<evidence type="ECO:0000256" key="1">
    <source>
        <dbReference type="ARBA" id="ARBA00004651"/>
    </source>
</evidence>
<feature type="transmembrane region" description="Helical" evidence="7">
    <location>
        <begin position="68"/>
        <end position="87"/>
    </location>
</feature>
<dbReference type="Pfam" id="PF01478">
    <property type="entry name" value="Peptidase_A24"/>
    <property type="match status" value="1"/>
</dbReference>
<name>A0A2H0RP91_9BACT</name>
<dbReference type="InterPro" id="IPR010627">
    <property type="entry name" value="Prepilin_pept_A24_N"/>
</dbReference>
<organism evidence="10 11">
    <name type="scientific">Candidatus Uhrbacteria bacterium CG10_big_fil_rev_8_21_14_0_10_50_16</name>
    <dbReference type="NCBI Taxonomy" id="1975039"/>
    <lineage>
        <taxon>Bacteria</taxon>
        <taxon>Candidatus Uhriibacteriota</taxon>
    </lineage>
</organism>
<comment type="similarity">
    <text evidence="2">Belongs to the peptidase A24 family.</text>
</comment>